<name>A0AAW9QTS4_9CHRO</name>
<protein>
    <submittedName>
        <fullName evidence="2">Transglutaminase family protein</fullName>
    </submittedName>
</protein>
<dbReference type="EMBL" id="JBAFSM010000013">
    <property type="protein sequence ID" value="MEG3437176.1"/>
    <property type="molecule type" value="Genomic_DNA"/>
</dbReference>
<dbReference type="Pfam" id="PF08379">
    <property type="entry name" value="Bact_transglu_N"/>
    <property type="match status" value="1"/>
</dbReference>
<reference evidence="2 3" key="1">
    <citation type="submission" date="2024-01" db="EMBL/GenBank/DDBJ databases">
        <title>Genomic insights into the taxonomy and metabolism of the cyanobacterium Pannus brasiliensis CCIBt3594.</title>
        <authorList>
            <person name="Machado M."/>
            <person name="Botero N.B."/>
            <person name="Andreote A.P.D."/>
            <person name="Feitosa A.M.T."/>
            <person name="Popin R."/>
            <person name="Sivonen K."/>
            <person name="Fiore M.F."/>
        </authorList>
    </citation>
    <scope>NUCLEOTIDE SEQUENCE [LARGE SCALE GENOMIC DNA]</scope>
    <source>
        <strain evidence="2 3">CCIBt3594</strain>
    </source>
</reference>
<sequence length="288" mass="32461">MRYSIHHETVYTYNQPVILAPHLLRLRPRSNGWQTVERFTLKVTPNPSGTSEIIDLDGNSSIQIWFGQAIETLKIETESRVETRVDNPFYYLLEPWATRLPFDYPGSLQLQLQPYLQPFGTLGDPAVSELARDLLHETENNPISFLSALTSRIYEDCEYTVRPEGEPWTPGITWTKRQGSCRDFVVLFMDVCRAVGLATRFVSGYQEGDPEGGERDLHAWVEVYLPGGGWRGYDPTHGLAVSDRHIALVSSPIPSYCAPVTGTAKPVKTTDLRLDSQLEARIAIEPLP</sequence>
<organism evidence="2 3">
    <name type="scientific">Pannus brasiliensis CCIBt3594</name>
    <dbReference type="NCBI Taxonomy" id="1427578"/>
    <lineage>
        <taxon>Bacteria</taxon>
        <taxon>Bacillati</taxon>
        <taxon>Cyanobacteriota</taxon>
        <taxon>Cyanophyceae</taxon>
        <taxon>Oscillatoriophycideae</taxon>
        <taxon>Chroococcales</taxon>
        <taxon>Microcystaceae</taxon>
        <taxon>Pannus</taxon>
    </lineage>
</organism>
<dbReference type="InterPro" id="IPR013589">
    <property type="entry name" value="Bac_transglu_N"/>
</dbReference>
<accession>A0AAW9QTS4</accession>
<evidence type="ECO:0000313" key="2">
    <source>
        <dbReference type="EMBL" id="MEG3437176.1"/>
    </source>
</evidence>
<dbReference type="PANTHER" id="PTHR33490">
    <property type="entry name" value="BLR5614 PROTEIN-RELATED"/>
    <property type="match status" value="1"/>
</dbReference>
<proteinExistence type="predicted"/>
<dbReference type="RefSeq" id="WP_332864660.1">
    <property type="nucleotide sequence ID" value="NZ_JBAFSM010000013.1"/>
</dbReference>
<feature type="domain" description="Transglutaminase-like" evidence="1">
    <location>
        <begin position="173"/>
        <end position="237"/>
    </location>
</feature>
<dbReference type="InterPro" id="IPR002931">
    <property type="entry name" value="Transglutaminase-like"/>
</dbReference>
<evidence type="ECO:0000313" key="3">
    <source>
        <dbReference type="Proteomes" id="UP001328733"/>
    </source>
</evidence>
<dbReference type="PANTHER" id="PTHR33490:SF1">
    <property type="entry name" value="SLL1233 PROTEIN"/>
    <property type="match status" value="1"/>
</dbReference>
<dbReference type="InterPro" id="IPR038765">
    <property type="entry name" value="Papain-like_cys_pep_sf"/>
</dbReference>
<evidence type="ECO:0000259" key="1">
    <source>
        <dbReference type="SMART" id="SM00460"/>
    </source>
</evidence>
<gene>
    <name evidence="2" type="ORF">V0288_08600</name>
</gene>
<dbReference type="SUPFAM" id="SSF54001">
    <property type="entry name" value="Cysteine proteinases"/>
    <property type="match status" value="1"/>
</dbReference>
<keyword evidence="3" id="KW-1185">Reference proteome</keyword>
<comment type="caution">
    <text evidence="2">The sequence shown here is derived from an EMBL/GenBank/DDBJ whole genome shotgun (WGS) entry which is preliminary data.</text>
</comment>
<dbReference type="Pfam" id="PF01841">
    <property type="entry name" value="Transglut_core"/>
    <property type="match status" value="1"/>
</dbReference>
<dbReference type="Proteomes" id="UP001328733">
    <property type="component" value="Unassembled WGS sequence"/>
</dbReference>
<dbReference type="SMART" id="SM00460">
    <property type="entry name" value="TGc"/>
    <property type="match status" value="1"/>
</dbReference>
<dbReference type="AlphaFoldDB" id="A0AAW9QTS4"/>
<dbReference type="Gene3D" id="3.10.620.30">
    <property type="match status" value="1"/>
</dbReference>